<dbReference type="Pfam" id="PF00856">
    <property type="entry name" value="SET"/>
    <property type="match status" value="1"/>
</dbReference>
<organism evidence="10 11">
    <name type="scientific">Manihot esculenta</name>
    <name type="common">Cassava</name>
    <name type="synonym">Jatropha manihot</name>
    <dbReference type="NCBI Taxonomy" id="3983"/>
    <lineage>
        <taxon>Eukaryota</taxon>
        <taxon>Viridiplantae</taxon>
        <taxon>Streptophyta</taxon>
        <taxon>Embryophyta</taxon>
        <taxon>Tracheophyta</taxon>
        <taxon>Spermatophyta</taxon>
        <taxon>Magnoliopsida</taxon>
        <taxon>eudicotyledons</taxon>
        <taxon>Gunneridae</taxon>
        <taxon>Pentapetalae</taxon>
        <taxon>rosids</taxon>
        <taxon>fabids</taxon>
        <taxon>Malpighiales</taxon>
        <taxon>Euphorbiaceae</taxon>
        <taxon>Crotonoideae</taxon>
        <taxon>Manihoteae</taxon>
        <taxon>Manihot</taxon>
    </lineage>
</organism>
<dbReference type="GO" id="GO:0046872">
    <property type="term" value="F:metal ion binding"/>
    <property type="evidence" value="ECO:0007669"/>
    <property type="project" value="UniProtKB-KW"/>
</dbReference>
<evidence type="ECO:0000256" key="2">
    <source>
        <dbReference type="ARBA" id="ARBA00022454"/>
    </source>
</evidence>
<protein>
    <recommendedName>
        <fullName evidence="12">SET domain-containing protein</fullName>
    </recommendedName>
</protein>
<dbReference type="GO" id="GO:0032259">
    <property type="term" value="P:methylation"/>
    <property type="evidence" value="ECO:0007669"/>
    <property type="project" value="UniProtKB-KW"/>
</dbReference>
<dbReference type="OrthoDB" id="5792673at2759"/>
<gene>
    <name evidence="10" type="ORF">MANES_09G137300v8</name>
</gene>
<dbReference type="InterPro" id="IPR050973">
    <property type="entry name" value="H3K9_Histone-Lys_N-MTase"/>
</dbReference>
<evidence type="ECO:0008006" key="12">
    <source>
        <dbReference type="Google" id="ProtNLM"/>
    </source>
</evidence>
<evidence type="ECO:0000259" key="8">
    <source>
        <dbReference type="PROSITE" id="PS50280"/>
    </source>
</evidence>
<dbReference type="EMBL" id="CM004395">
    <property type="protein sequence ID" value="OAY41890.1"/>
    <property type="molecule type" value="Genomic_DNA"/>
</dbReference>
<dbReference type="Gene3D" id="2.170.270.10">
    <property type="entry name" value="SET domain"/>
    <property type="match status" value="1"/>
</dbReference>
<feature type="domain" description="SET" evidence="8">
    <location>
        <begin position="177"/>
        <end position="309"/>
    </location>
</feature>
<evidence type="ECO:0000256" key="6">
    <source>
        <dbReference type="ARBA" id="ARBA00022723"/>
    </source>
</evidence>
<keyword evidence="11" id="KW-1185">Reference proteome</keyword>
<proteinExistence type="predicted"/>
<dbReference type="InterPro" id="IPR046341">
    <property type="entry name" value="SET_dom_sf"/>
</dbReference>
<evidence type="ECO:0000256" key="7">
    <source>
        <dbReference type="ARBA" id="ARBA00022833"/>
    </source>
</evidence>
<dbReference type="GO" id="GO:0003690">
    <property type="term" value="F:double-stranded DNA binding"/>
    <property type="evidence" value="ECO:0000318"/>
    <property type="project" value="GO_Central"/>
</dbReference>
<evidence type="ECO:0000256" key="5">
    <source>
        <dbReference type="ARBA" id="ARBA00022691"/>
    </source>
</evidence>
<dbReference type="PROSITE" id="PS50280">
    <property type="entry name" value="SET"/>
    <property type="match status" value="1"/>
</dbReference>
<evidence type="ECO:0000313" key="10">
    <source>
        <dbReference type="EMBL" id="OAY41890.1"/>
    </source>
</evidence>
<keyword evidence="4" id="KW-0808">Transferase</keyword>
<dbReference type="InterPro" id="IPR003616">
    <property type="entry name" value="Post-SET_dom"/>
</dbReference>
<dbReference type="AlphaFoldDB" id="A0A2C9VCU6"/>
<dbReference type="SMART" id="SM00317">
    <property type="entry name" value="SET"/>
    <property type="match status" value="1"/>
</dbReference>
<name>A0A2C9VCU6_MANES</name>
<dbReference type="OMA" id="GLECENR"/>
<comment type="subcellular location">
    <subcellularLocation>
        <location evidence="1">Chromosome</location>
    </subcellularLocation>
</comment>
<keyword evidence="3" id="KW-0489">Methyltransferase</keyword>
<evidence type="ECO:0000313" key="11">
    <source>
        <dbReference type="Proteomes" id="UP000091857"/>
    </source>
</evidence>
<comment type="caution">
    <text evidence="10">The sequence shown here is derived from an EMBL/GenBank/DDBJ whole genome shotgun (WGS) entry which is preliminary data.</text>
</comment>
<dbReference type="PROSITE" id="PS50868">
    <property type="entry name" value="POST_SET"/>
    <property type="match status" value="1"/>
</dbReference>
<dbReference type="GO" id="GO:0042054">
    <property type="term" value="F:histone methyltransferase activity"/>
    <property type="evidence" value="ECO:0000318"/>
    <property type="project" value="GO_Central"/>
</dbReference>
<reference evidence="11" key="1">
    <citation type="journal article" date="2016" name="Nat. Biotechnol.">
        <title>Sequencing wild and cultivated cassava and related species reveals extensive interspecific hybridization and genetic diversity.</title>
        <authorList>
            <person name="Bredeson J.V."/>
            <person name="Lyons J.B."/>
            <person name="Prochnik S.E."/>
            <person name="Wu G.A."/>
            <person name="Ha C.M."/>
            <person name="Edsinger-Gonzales E."/>
            <person name="Grimwood J."/>
            <person name="Schmutz J."/>
            <person name="Rabbi I.Y."/>
            <person name="Egesi C."/>
            <person name="Nauluvula P."/>
            <person name="Lebot V."/>
            <person name="Ndunguru J."/>
            <person name="Mkamilo G."/>
            <person name="Bart R.S."/>
            <person name="Setter T.L."/>
            <person name="Gleadow R.M."/>
            <person name="Kulakow P."/>
            <person name="Ferguson M.E."/>
            <person name="Rounsley S."/>
            <person name="Rokhsar D.S."/>
        </authorList>
    </citation>
    <scope>NUCLEOTIDE SEQUENCE [LARGE SCALE GENOMIC DNA]</scope>
    <source>
        <strain evidence="11">cv. AM560-2</strain>
    </source>
</reference>
<dbReference type="PANTHER" id="PTHR46223:SF3">
    <property type="entry name" value="HISTONE-LYSINE N-METHYLTRANSFERASE SET-23"/>
    <property type="match status" value="1"/>
</dbReference>
<keyword evidence="2" id="KW-0158">Chromosome</keyword>
<accession>A0A2C9VCU6</accession>
<dbReference type="Gramene" id="Manes.09G137300.1.v8.1">
    <property type="protein sequence ID" value="Manes.09G137300.1.v8.1.CDS"/>
    <property type="gene ID" value="Manes.09G137300.v8.1"/>
</dbReference>
<dbReference type="Proteomes" id="UP000091857">
    <property type="component" value="Chromosome 9"/>
</dbReference>
<keyword evidence="7" id="KW-0862">Zinc</keyword>
<keyword evidence="5" id="KW-0949">S-adenosyl-L-methionine</keyword>
<keyword evidence="6" id="KW-0479">Metal-binding</keyword>
<evidence type="ECO:0000259" key="9">
    <source>
        <dbReference type="PROSITE" id="PS50868"/>
    </source>
</evidence>
<dbReference type="InterPro" id="IPR001214">
    <property type="entry name" value="SET_dom"/>
</dbReference>
<dbReference type="SUPFAM" id="SSF82199">
    <property type="entry name" value="SET domain"/>
    <property type="match status" value="1"/>
</dbReference>
<evidence type="ECO:0000256" key="1">
    <source>
        <dbReference type="ARBA" id="ARBA00004286"/>
    </source>
</evidence>
<dbReference type="PANTHER" id="PTHR46223">
    <property type="entry name" value="HISTONE-LYSINE N-METHYLTRANSFERASE SUV39H"/>
    <property type="match status" value="1"/>
</dbReference>
<dbReference type="STRING" id="3983.A0A2C9VCU6"/>
<evidence type="ECO:0000256" key="3">
    <source>
        <dbReference type="ARBA" id="ARBA00022603"/>
    </source>
</evidence>
<dbReference type="GO" id="GO:0005694">
    <property type="term" value="C:chromosome"/>
    <property type="evidence" value="ECO:0007669"/>
    <property type="project" value="UniProtKB-SubCell"/>
</dbReference>
<evidence type="ECO:0000256" key="4">
    <source>
        <dbReference type="ARBA" id="ARBA00022679"/>
    </source>
</evidence>
<feature type="domain" description="Post-SET" evidence="9">
    <location>
        <begin position="316"/>
        <end position="332"/>
    </location>
</feature>
<sequence>MWQQAKKKSYCEVKDPNKHHPLIQCAELILPWLTPEELACISLTCKTLSQFSKNITLQRSSDASRSLENLPIPFHNPVDHRPYAFFHYTSSQILHSQSPQRQSWGSSRFAASLWPVRESVSVCDCDCDCEGCEQGGASGCGLLGLDKLEMGIMSECGRSCECGLDCRNRLTQRGLSVKLKILRDERKGWGLYADQLIRRGQFVCEYAGELLTTKEARSRQQIYDELTSGGHFSSALLVVREHLPSGKACLRVNIDATRTGNVARFINHSCDGGNLSTMLVRSSGALLPRLCFFASKDIKEGEELTFSYGEIRVRSKGLQCFCGSPCCFGILPSEHT</sequence>